<protein>
    <submittedName>
        <fullName evidence="2">Unannotated protein</fullName>
    </submittedName>
</protein>
<proteinExistence type="predicted"/>
<dbReference type="EMBL" id="CAFBMK010000083">
    <property type="protein sequence ID" value="CAB4916326.1"/>
    <property type="molecule type" value="Genomic_DNA"/>
</dbReference>
<feature type="compositionally biased region" description="Basic residues" evidence="1">
    <location>
        <begin position="1"/>
        <end position="10"/>
    </location>
</feature>
<gene>
    <name evidence="2" type="ORF">UFOPK3564_01583</name>
</gene>
<organism evidence="2">
    <name type="scientific">freshwater metagenome</name>
    <dbReference type="NCBI Taxonomy" id="449393"/>
    <lineage>
        <taxon>unclassified sequences</taxon>
        <taxon>metagenomes</taxon>
        <taxon>ecological metagenomes</taxon>
    </lineage>
</organism>
<feature type="region of interest" description="Disordered" evidence="1">
    <location>
        <begin position="1"/>
        <end position="24"/>
    </location>
</feature>
<sequence>MNLLARRRPHRPDPGPGVVVRRARPGDDLQIAPLVRRAGEVVPARPLAVAERDGRIVAVQSIPDGVLVTPHGTEPSRTLRALGRFADAAG</sequence>
<evidence type="ECO:0000313" key="2">
    <source>
        <dbReference type="EMBL" id="CAB4916326.1"/>
    </source>
</evidence>
<reference evidence="2" key="1">
    <citation type="submission" date="2020-05" db="EMBL/GenBank/DDBJ databases">
        <authorList>
            <person name="Chiriac C."/>
            <person name="Salcher M."/>
            <person name="Ghai R."/>
            <person name="Kavagutti S V."/>
        </authorList>
    </citation>
    <scope>NUCLEOTIDE SEQUENCE</scope>
</reference>
<accession>A0A6J7HBQ1</accession>
<evidence type="ECO:0000256" key="1">
    <source>
        <dbReference type="SAM" id="MobiDB-lite"/>
    </source>
</evidence>
<dbReference type="AlphaFoldDB" id="A0A6J7HBQ1"/>
<name>A0A6J7HBQ1_9ZZZZ</name>